<dbReference type="Gene3D" id="1.10.3660.10">
    <property type="entry name" value="6-phosphogluconate dehydrogenase C-terminal like domain"/>
    <property type="match status" value="1"/>
</dbReference>
<proteinExistence type="predicted"/>
<comment type="caution">
    <text evidence="3">The sequence shown here is derived from an EMBL/GenBank/DDBJ whole genome shotgun (WGS) entry which is preliminary data.</text>
</comment>
<dbReference type="InterPro" id="IPR036291">
    <property type="entry name" value="NAD(P)-bd_dom_sf"/>
</dbReference>
<keyword evidence="4" id="KW-1185">Reference proteome</keyword>
<dbReference type="InterPro" id="IPR008927">
    <property type="entry name" value="6-PGluconate_DH-like_C_sf"/>
</dbReference>
<evidence type="ECO:0000256" key="1">
    <source>
        <dbReference type="ARBA" id="ARBA00023002"/>
    </source>
</evidence>
<dbReference type="GO" id="GO:0070403">
    <property type="term" value="F:NAD+ binding"/>
    <property type="evidence" value="ECO:0007669"/>
    <property type="project" value="InterPro"/>
</dbReference>
<dbReference type="SUPFAM" id="SSF51735">
    <property type="entry name" value="NAD(P)-binding Rossmann-fold domains"/>
    <property type="match status" value="1"/>
</dbReference>
<protein>
    <submittedName>
        <fullName evidence="3">Prephenate dehydrogenase</fullName>
        <ecNumber evidence="3">1.3.1.12</ecNumber>
    </submittedName>
</protein>
<accession>A0A399SYP1</accession>
<dbReference type="EMBL" id="QWGR01000003">
    <property type="protein sequence ID" value="RIJ49260.1"/>
    <property type="molecule type" value="Genomic_DNA"/>
</dbReference>
<sequence length="324" mass="35882">MLKMKGYVTKRSRRNSGPFFIKKNSKMRITIVGLGLIGGSMAKDLRKSGFATELIGVDTNEAHAAKALELGLVDRISSLEEGVSQTDLVLIAIPVDKTLAVLPEILDRIESGTTVADMGSTKKALVDSVASHKRRKNYVAAHPMSGTENSGPAAALEDLFRGKIAIVCDQENSGPQHIALIEKMFQNLGMDIAYMTSDEQDHSTAFVSHLPHAAAFALANAVQAKEDRSIIFDLASGGFRSTVRLAKSAGSMWHPIFQQNRRYVVEALNVYIKHLKEFRDCMKEEDDERMWELIENANRIRNILAGETPHLVKNEETITKLYTR</sequence>
<dbReference type="InterPro" id="IPR003099">
    <property type="entry name" value="Prephen_DH"/>
</dbReference>
<dbReference type="FunFam" id="3.40.50.720:FF:000208">
    <property type="entry name" value="Prephenate dehydrogenase"/>
    <property type="match status" value="1"/>
</dbReference>
<dbReference type="Proteomes" id="UP000265926">
    <property type="component" value="Unassembled WGS sequence"/>
</dbReference>
<evidence type="ECO:0000313" key="4">
    <source>
        <dbReference type="Proteomes" id="UP000265926"/>
    </source>
</evidence>
<dbReference type="PROSITE" id="PS51176">
    <property type="entry name" value="PDH_ADH"/>
    <property type="match status" value="1"/>
</dbReference>
<dbReference type="PANTHER" id="PTHR21363">
    <property type="entry name" value="PREPHENATE DEHYDROGENASE"/>
    <property type="match status" value="1"/>
</dbReference>
<keyword evidence="1 3" id="KW-0560">Oxidoreductase</keyword>
<dbReference type="GO" id="GO:0004665">
    <property type="term" value="F:prephenate dehydrogenase (NADP+) activity"/>
    <property type="evidence" value="ECO:0007669"/>
    <property type="project" value="InterPro"/>
</dbReference>
<dbReference type="EC" id="1.3.1.12" evidence="3"/>
<dbReference type="SUPFAM" id="SSF48179">
    <property type="entry name" value="6-phosphogluconate dehydrogenase C-terminal domain-like"/>
    <property type="match status" value="1"/>
</dbReference>
<name>A0A399SYP1_9BACT</name>
<dbReference type="NCBIfam" id="NF006307">
    <property type="entry name" value="PRK08507.1"/>
    <property type="match status" value="1"/>
</dbReference>
<dbReference type="Pfam" id="PF02153">
    <property type="entry name" value="PDH_N"/>
    <property type="match status" value="1"/>
</dbReference>
<evidence type="ECO:0000313" key="3">
    <source>
        <dbReference type="EMBL" id="RIJ49260.1"/>
    </source>
</evidence>
<dbReference type="Pfam" id="PF20463">
    <property type="entry name" value="PDH_C"/>
    <property type="match status" value="1"/>
</dbReference>
<evidence type="ECO:0000259" key="2">
    <source>
        <dbReference type="PROSITE" id="PS51176"/>
    </source>
</evidence>
<dbReference type="InterPro" id="IPR050812">
    <property type="entry name" value="Preph/Arog_dehydrog"/>
</dbReference>
<organism evidence="3 4">
    <name type="scientific">Maribellus luteus</name>
    <dbReference type="NCBI Taxonomy" id="2305463"/>
    <lineage>
        <taxon>Bacteria</taxon>
        <taxon>Pseudomonadati</taxon>
        <taxon>Bacteroidota</taxon>
        <taxon>Bacteroidia</taxon>
        <taxon>Marinilabiliales</taxon>
        <taxon>Prolixibacteraceae</taxon>
        <taxon>Maribellus</taxon>
    </lineage>
</organism>
<reference evidence="3 4" key="1">
    <citation type="submission" date="2018-08" db="EMBL/GenBank/DDBJ databases">
        <title>Pallidiluteibacterium maritimus gen. nov., sp. nov., isolated from coastal sediment.</title>
        <authorList>
            <person name="Zhou L.Y."/>
        </authorList>
    </citation>
    <scope>NUCLEOTIDE SEQUENCE [LARGE SCALE GENOMIC DNA]</scope>
    <source>
        <strain evidence="3 4">XSD2</strain>
    </source>
</reference>
<gene>
    <name evidence="3" type="ORF">D1614_06840</name>
</gene>
<dbReference type="GO" id="GO:0006571">
    <property type="term" value="P:tyrosine biosynthetic process"/>
    <property type="evidence" value="ECO:0007669"/>
    <property type="project" value="InterPro"/>
</dbReference>
<dbReference type="InterPro" id="IPR046826">
    <property type="entry name" value="PDH_N"/>
</dbReference>
<feature type="domain" description="Prephenate/arogenate dehydrogenase" evidence="2">
    <location>
        <begin position="27"/>
        <end position="312"/>
    </location>
</feature>
<dbReference type="AlphaFoldDB" id="A0A399SYP1"/>
<dbReference type="GO" id="GO:0008977">
    <property type="term" value="F:prephenate dehydrogenase (NAD+) activity"/>
    <property type="evidence" value="ECO:0007669"/>
    <property type="project" value="UniProtKB-EC"/>
</dbReference>
<dbReference type="PANTHER" id="PTHR21363:SF0">
    <property type="entry name" value="PREPHENATE DEHYDROGENASE [NADP(+)]"/>
    <property type="match status" value="1"/>
</dbReference>
<dbReference type="Gene3D" id="3.40.50.720">
    <property type="entry name" value="NAD(P)-binding Rossmann-like Domain"/>
    <property type="match status" value="1"/>
</dbReference>
<dbReference type="InterPro" id="IPR046825">
    <property type="entry name" value="PDH_C"/>
</dbReference>